<dbReference type="Pfam" id="PF00582">
    <property type="entry name" value="Usp"/>
    <property type="match status" value="1"/>
</dbReference>
<protein>
    <submittedName>
        <fullName evidence="3">Universal stress protein</fullName>
    </submittedName>
</protein>
<dbReference type="InterPro" id="IPR014729">
    <property type="entry name" value="Rossmann-like_a/b/a_fold"/>
</dbReference>
<name>A0A967B0Y5_9MICO</name>
<dbReference type="CDD" id="cd00293">
    <property type="entry name" value="USP-like"/>
    <property type="match status" value="1"/>
</dbReference>
<dbReference type="RefSeq" id="WP_166196432.1">
    <property type="nucleotide sequence ID" value="NZ_JAAOIV010000006.1"/>
</dbReference>
<sequence>MSIVVGYAGNAEGDAALERGAIEASAHGIGLTVVPFTAEAREGADRFAAQHPGTDVVSLPDDGDVVDGLFARADEAGAELIVIGLRKRTAVGKLILGGSAQRILLDARCPVLTVTAE</sequence>
<evidence type="ECO:0000313" key="4">
    <source>
        <dbReference type="Proteomes" id="UP000744769"/>
    </source>
</evidence>
<dbReference type="PRINTS" id="PR01438">
    <property type="entry name" value="UNVRSLSTRESS"/>
</dbReference>
<evidence type="ECO:0000256" key="1">
    <source>
        <dbReference type="ARBA" id="ARBA00008791"/>
    </source>
</evidence>
<evidence type="ECO:0000313" key="3">
    <source>
        <dbReference type="EMBL" id="NHN56047.1"/>
    </source>
</evidence>
<dbReference type="Gene3D" id="3.40.50.620">
    <property type="entry name" value="HUPs"/>
    <property type="match status" value="1"/>
</dbReference>
<dbReference type="InterPro" id="IPR006015">
    <property type="entry name" value="Universal_stress_UspA"/>
</dbReference>
<proteinExistence type="inferred from homology"/>
<accession>A0A967B0Y5</accession>
<dbReference type="InterPro" id="IPR006016">
    <property type="entry name" value="UspA"/>
</dbReference>
<dbReference type="Proteomes" id="UP000744769">
    <property type="component" value="Unassembled WGS sequence"/>
</dbReference>
<feature type="domain" description="UspA" evidence="2">
    <location>
        <begin position="40"/>
        <end position="114"/>
    </location>
</feature>
<dbReference type="AlphaFoldDB" id="A0A967B0Y5"/>
<comment type="caution">
    <text evidence="3">The sequence shown here is derived from an EMBL/GenBank/DDBJ whole genome shotgun (WGS) entry which is preliminary data.</text>
</comment>
<gene>
    <name evidence="3" type="ORF">G9U51_09690</name>
</gene>
<reference evidence="3" key="1">
    <citation type="submission" date="2020-03" db="EMBL/GenBank/DDBJ databases">
        <title>Draft sequencing of Calidifontibacter sp. DB0510.</title>
        <authorList>
            <person name="Kim D.-U."/>
        </authorList>
    </citation>
    <scope>NUCLEOTIDE SEQUENCE</scope>
    <source>
        <strain evidence="3">DB0510</strain>
    </source>
</reference>
<organism evidence="3 4">
    <name type="scientific">Metallococcus carri</name>
    <dbReference type="NCBI Taxonomy" id="1656884"/>
    <lineage>
        <taxon>Bacteria</taxon>
        <taxon>Bacillati</taxon>
        <taxon>Actinomycetota</taxon>
        <taxon>Actinomycetes</taxon>
        <taxon>Micrococcales</taxon>
        <taxon>Dermacoccaceae</taxon>
        <taxon>Metallococcus</taxon>
    </lineage>
</organism>
<dbReference type="SUPFAM" id="SSF52402">
    <property type="entry name" value="Adenine nucleotide alpha hydrolases-like"/>
    <property type="match status" value="1"/>
</dbReference>
<dbReference type="EMBL" id="JAAOIV010000006">
    <property type="protein sequence ID" value="NHN56047.1"/>
    <property type="molecule type" value="Genomic_DNA"/>
</dbReference>
<evidence type="ECO:0000259" key="2">
    <source>
        <dbReference type="Pfam" id="PF00582"/>
    </source>
</evidence>
<comment type="similarity">
    <text evidence="1">Belongs to the universal stress protein A family.</text>
</comment>
<keyword evidence="4" id="KW-1185">Reference proteome</keyword>